<sequence>MPSASIKRAASSSVRSRRSGSPAPANTTDSNAPCAPSRRLLALTTARYTSSAQGSNSSANGTKPLPGGRVKPGPRELINETLLHRFVRAT</sequence>
<gene>
    <name evidence="2" type="ORF">AB1Y20_014918</name>
</gene>
<dbReference type="Proteomes" id="UP001515480">
    <property type="component" value="Unassembled WGS sequence"/>
</dbReference>
<feature type="compositionally biased region" description="Low complexity" evidence="1">
    <location>
        <begin position="49"/>
        <end position="62"/>
    </location>
</feature>
<organism evidence="2 3">
    <name type="scientific">Prymnesium parvum</name>
    <name type="common">Toxic golden alga</name>
    <dbReference type="NCBI Taxonomy" id="97485"/>
    <lineage>
        <taxon>Eukaryota</taxon>
        <taxon>Haptista</taxon>
        <taxon>Haptophyta</taxon>
        <taxon>Prymnesiophyceae</taxon>
        <taxon>Prymnesiales</taxon>
        <taxon>Prymnesiaceae</taxon>
        <taxon>Prymnesium</taxon>
    </lineage>
</organism>
<feature type="region of interest" description="Disordered" evidence="1">
    <location>
        <begin position="1"/>
        <end position="90"/>
    </location>
</feature>
<reference evidence="2 3" key="1">
    <citation type="journal article" date="2024" name="Science">
        <title>Giant polyketide synthase enzymes in the biosynthesis of giant marine polyether toxins.</title>
        <authorList>
            <person name="Fallon T.R."/>
            <person name="Shende V.V."/>
            <person name="Wierzbicki I.H."/>
            <person name="Pendleton A.L."/>
            <person name="Watervoot N.F."/>
            <person name="Auber R.P."/>
            <person name="Gonzalez D.J."/>
            <person name="Wisecaver J.H."/>
            <person name="Moore B.S."/>
        </authorList>
    </citation>
    <scope>NUCLEOTIDE SEQUENCE [LARGE SCALE GENOMIC DNA]</scope>
    <source>
        <strain evidence="2 3">12B1</strain>
    </source>
</reference>
<evidence type="ECO:0000256" key="1">
    <source>
        <dbReference type="SAM" id="MobiDB-lite"/>
    </source>
</evidence>
<proteinExistence type="predicted"/>
<evidence type="ECO:0000313" key="3">
    <source>
        <dbReference type="Proteomes" id="UP001515480"/>
    </source>
</evidence>
<name>A0AB34JWX1_PRYPA</name>
<evidence type="ECO:0000313" key="2">
    <source>
        <dbReference type="EMBL" id="KAL1526190.1"/>
    </source>
</evidence>
<feature type="compositionally biased region" description="Low complexity" evidence="1">
    <location>
        <begin position="1"/>
        <end position="25"/>
    </location>
</feature>
<dbReference type="EMBL" id="JBGBPQ010000003">
    <property type="protein sequence ID" value="KAL1526190.1"/>
    <property type="molecule type" value="Genomic_DNA"/>
</dbReference>
<protein>
    <submittedName>
        <fullName evidence="2">Uncharacterized protein</fullName>
    </submittedName>
</protein>
<accession>A0AB34JWX1</accession>
<comment type="caution">
    <text evidence="2">The sequence shown here is derived from an EMBL/GenBank/DDBJ whole genome shotgun (WGS) entry which is preliminary data.</text>
</comment>
<keyword evidence="3" id="KW-1185">Reference proteome</keyword>
<dbReference type="AlphaFoldDB" id="A0AB34JWX1"/>